<sequence length="854" mass="94283">MVGGEVKVATVTSENLDTMATLPISVSRHSHQQHAEKTPPVVKEKEQETKSTKAHFMYHQIKRTSMFVVLSLLYGKLVIVACIAFVVSNEISSKSLPKQYYEGFFTVLYGVSIVFLLYLFCFLLQDSSCCPGGGKKEKKAKPVKSAPKKKEKGKKESSAESGATSQGSRSRPNVLQREVYPRKIKDKAKSKDDSERVECSADSTDAEEVTSLVGIGSGKKGKNPSEEKLTEPSPDSIDIEASSSDGEYRRRKTSQNLTHYGSFFLRIGAIAFGLGTMIYIGLQFGKIFEIPMNSPCYELLQFLNPILQMVFTFMQMYFIFMNARLKIHRFKFIARFGLMHVMATNLCVWIKTLVYESLYALSRESVSYFNFSIVKKIADEVNTIGGKSALPVSGYNTPRSPNRALSQIIETEPSGPKSYFDHLGAASQQISYALLEATTSTIPSTTSSTTTSTTTSLPSTTSPTTAALTSTLASTISSTLTPLVSKTSSILNATQEALVENVTVSLSNSLPAVPSTNASANLLANKTSIFDAVAAAWYNPPANLTGAYRNDSCGRLNIMGNIVQDAAPFLYPFVIEYSLIGAAVIFVMWRHIGRSPRYVSEENIEHKLEAILSQRAVAIAQAQNGSRVDCIGASKGLFFGLLLLVGSLICMLLFFVLIHHEQFSWLAVYLADASHSMVMALSILAIIIGFCRAKNLKFYAADTTDLNDILLRVSAFGLFVYALFSIIAGARYALVKEQNLLVLVTGAITVFQVVLQLLFIGDMSKRHVYLPEHDRNKPGRQIVTFLLICNITMWILFTFESQKVLANPVQLEFFGQTAWKLVEHLTLPLCIFHRFHSAVALAEIWKNSYKPRIG</sequence>
<evidence type="ECO:0008006" key="15">
    <source>
        <dbReference type="Google" id="ProtNLM"/>
    </source>
</evidence>
<feature type="transmembrane region" description="Helical" evidence="12">
    <location>
        <begin position="569"/>
        <end position="589"/>
    </location>
</feature>
<feature type="compositionally biased region" description="Basic residues" evidence="11">
    <location>
        <begin position="136"/>
        <end position="152"/>
    </location>
</feature>
<feature type="transmembrane region" description="Helical" evidence="12">
    <location>
        <begin position="67"/>
        <end position="87"/>
    </location>
</feature>
<keyword evidence="3" id="KW-0813">Transport</keyword>
<keyword evidence="7 12" id="KW-1133">Transmembrane helix</keyword>
<keyword evidence="8" id="KW-0406">Ion transport</keyword>
<keyword evidence="10" id="KW-0407">Ion channel</keyword>
<evidence type="ECO:0000256" key="8">
    <source>
        <dbReference type="ARBA" id="ARBA00023065"/>
    </source>
</evidence>
<feature type="region of interest" description="Disordered" evidence="11">
    <location>
        <begin position="132"/>
        <end position="250"/>
    </location>
</feature>
<comment type="similarity">
    <text evidence="2">Belongs to the otopetrin family.</text>
</comment>
<dbReference type="GO" id="GO:0015252">
    <property type="term" value="F:proton channel activity"/>
    <property type="evidence" value="ECO:0007669"/>
    <property type="project" value="InterPro"/>
</dbReference>
<evidence type="ECO:0000256" key="11">
    <source>
        <dbReference type="SAM" id="MobiDB-lite"/>
    </source>
</evidence>
<feature type="region of interest" description="Disordered" evidence="11">
    <location>
        <begin position="442"/>
        <end position="464"/>
    </location>
</feature>
<keyword evidence="9 12" id="KW-0472">Membrane</keyword>
<keyword evidence="5 12" id="KW-0812">Transmembrane</keyword>
<evidence type="ECO:0000256" key="3">
    <source>
        <dbReference type="ARBA" id="ARBA00022448"/>
    </source>
</evidence>
<evidence type="ECO:0000256" key="4">
    <source>
        <dbReference type="ARBA" id="ARBA00022475"/>
    </source>
</evidence>
<feature type="transmembrane region" description="Helical" evidence="12">
    <location>
        <begin position="782"/>
        <end position="799"/>
    </location>
</feature>
<feature type="transmembrane region" description="Helical" evidence="12">
    <location>
        <begin position="260"/>
        <end position="282"/>
    </location>
</feature>
<evidence type="ECO:0000256" key="9">
    <source>
        <dbReference type="ARBA" id="ARBA00023136"/>
    </source>
</evidence>
<accession>A0AAN9TNQ6</accession>
<comment type="caution">
    <text evidence="13">The sequence shown here is derived from an EMBL/GenBank/DDBJ whole genome shotgun (WGS) entry which is preliminary data.</text>
</comment>
<evidence type="ECO:0000256" key="7">
    <source>
        <dbReference type="ARBA" id="ARBA00022989"/>
    </source>
</evidence>
<feature type="transmembrane region" description="Helical" evidence="12">
    <location>
        <begin position="637"/>
        <end position="658"/>
    </location>
</feature>
<proteinExistence type="inferred from homology"/>
<gene>
    <name evidence="13" type="ORF">V9T40_008744</name>
</gene>
<dbReference type="GO" id="GO:0005886">
    <property type="term" value="C:plasma membrane"/>
    <property type="evidence" value="ECO:0007669"/>
    <property type="project" value="UniProtKB-SubCell"/>
</dbReference>
<feature type="transmembrane region" description="Helical" evidence="12">
    <location>
        <begin position="664"/>
        <end position="688"/>
    </location>
</feature>
<evidence type="ECO:0000256" key="6">
    <source>
        <dbReference type="ARBA" id="ARBA00022781"/>
    </source>
</evidence>
<feature type="compositionally biased region" description="Polar residues" evidence="11">
    <location>
        <begin position="164"/>
        <end position="173"/>
    </location>
</feature>
<organism evidence="13 14">
    <name type="scientific">Parthenolecanium corni</name>
    <dbReference type="NCBI Taxonomy" id="536013"/>
    <lineage>
        <taxon>Eukaryota</taxon>
        <taxon>Metazoa</taxon>
        <taxon>Ecdysozoa</taxon>
        <taxon>Arthropoda</taxon>
        <taxon>Hexapoda</taxon>
        <taxon>Insecta</taxon>
        <taxon>Pterygota</taxon>
        <taxon>Neoptera</taxon>
        <taxon>Paraneoptera</taxon>
        <taxon>Hemiptera</taxon>
        <taxon>Sternorrhyncha</taxon>
        <taxon>Coccoidea</taxon>
        <taxon>Coccidae</taxon>
        <taxon>Parthenolecanium</taxon>
    </lineage>
</organism>
<reference evidence="13 14" key="1">
    <citation type="submission" date="2024-03" db="EMBL/GenBank/DDBJ databases">
        <title>Adaptation during the transition from Ophiocordyceps entomopathogen to insect associate is accompanied by gene loss and intensified selection.</title>
        <authorList>
            <person name="Ward C.M."/>
            <person name="Onetto C.A."/>
            <person name="Borneman A.R."/>
        </authorList>
    </citation>
    <scope>NUCLEOTIDE SEQUENCE [LARGE SCALE GENOMIC DNA]</scope>
    <source>
        <strain evidence="13">AWRI1</strain>
        <tissue evidence="13">Single Adult Female</tissue>
    </source>
</reference>
<evidence type="ECO:0000256" key="1">
    <source>
        <dbReference type="ARBA" id="ARBA00004651"/>
    </source>
</evidence>
<keyword evidence="14" id="KW-1185">Reference proteome</keyword>
<feature type="transmembrane region" description="Helical" evidence="12">
    <location>
        <begin position="740"/>
        <end position="761"/>
    </location>
</feature>
<dbReference type="Pfam" id="PF03189">
    <property type="entry name" value="Otopetrin"/>
    <property type="match status" value="1"/>
</dbReference>
<feature type="compositionally biased region" description="Basic and acidic residues" evidence="11">
    <location>
        <begin position="179"/>
        <end position="199"/>
    </location>
</feature>
<feature type="transmembrane region" description="Helical" evidence="12">
    <location>
        <begin position="709"/>
        <end position="734"/>
    </location>
</feature>
<feature type="transmembrane region" description="Helical" evidence="12">
    <location>
        <begin position="302"/>
        <end position="320"/>
    </location>
</feature>
<evidence type="ECO:0000313" key="13">
    <source>
        <dbReference type="EMBL" id="KAK7601303.1"/>
    </source>
</evidence>
<dbReference type="PANTHER" id="PTHR21522:SF62">
    <property type="entry name" value="OTOPETRIN-LIKE A, ISOFORM C"/>
    <property type="match status" value="1"/>
</dbReference>
<dbReference type="AlphaFoldDB" id="A0AAN9TNQ6"/>
<evidence type="ECO:0000313" key="14">
    <source>
        <dbReference type="Proteomes" id="UP001367676"/>
    </source>
</evidence>
<evidence type="ECO:0000256" key="2">
    <source>
        <dbReference type="ARBA" id="ARBA00006513"/>
    </source>
</evidence>
<comment type="subcellular location">
    <subcellularLocation>
        <location evidence="1">Cell membrane</location>
        <topology evidence="1">Multi-pass membrane protein</topology>
    </subcellularLocation>
</comment>
<dbReference type="EMBL" id="JBBCAQ010000010">
    <property type="protein sequence ID" value="KAK7601303.1"/>
    <property type="molecule type" value="Genomic_DNA"/>
</dbReference>
<feature type="transmembrane region" description="Helical" evidence="12">
    <location>
        <begin position="332"/>
        <end position="355"/>
    </location>
</feature>
<evidence type="ECO:0000256" key="10">
    <source>
        <dbReference type="ARBA" id="ARBA00023303"/>
    </source>
</evidence>
<name>A0AAN9TNQ6_9HEMI</name>
<dbReference type="PANTHER" id="PTHR21522">
    <property type="entry name" value="PROTON CHANNEL OTOP"/>
    <property type="match status" value="1"/>
</dbReference>
<evidence type="ECO:0000256" key="5">
    <source>
        <dbReference type="ARBA" id="ARBA00022692"/>
    </source>
</evidence>
<protein>
    <recommendedName>
        <fullName evidence="15">Otopetrin</fullName>
    </recommendedName>
</protein>
<dbReference type="InterPro" id="IPR004878">
    <property type="entry name" value="Otopetrin"/>
</dbReference>
<feature type="transmembrane region" description="Helical" evidence="12">
    <location>
        <begin position="107"/>
        <end position="125"/>
    </location>
</feature>
<keyword evidence="6" id="KW-0375">Hydrogen ion transport</keyword>
<dbReference type="Proteomes" id="UP001367676">
    <property type="component" value="Unassembled WGS sequence"/>
</dbReference>
<keyword evidence="4" id="KW-1003">Cell membrane</keyword>
<evidence type="ECO:0000256" key="12">
    <source>
        <dbReference type="SAM" id="Phobius"/>
    </source>
</evidence>